<name>A0AAN8M5Q0_9TELE</name>
<dbReference type="EMBL" id="JAGTTL010000003">
    <property type="protein sequence ID" value="KAK6325018.1"/>
    <property type="molecule type" value="Genomic_DNA"/>
</dbReference>
<proteinExistence type="predicted"/>
<evidence type="ECO:0000313" key="2">
    <source>
        <dbReference type="Proteomes" id="UP001356427"/>
    </source>
</evidence>
<sequence length="58" mass="6874">MGSEGWKSAKLMFKCRLLNLKTITGPWNKQMDRLLCPMLQLRYETFPINATFTYSRIM</sequence>
<organism evidence="1 2">
    <name type="scientific">Coregonus suidteri</name>
    <dbReference type="NCBI Taxonomy" id="861788"/>
    <lineage>
        <taxon>Eukaryota</taxon>
        <taxon>Metazoa</taxon>
        <taxon>Chordata</taxon>
        <taxon>Craniata</taxon>
        <taxon>Vertebrata</taxon>
        <taxon>Euteleostomi</taxon>
        <taxon>Actinopterygii</taxon>
        <taxon>Neopterygii</taxon>
        <taxon>Teleostei</taxon>
        <taxon>Protacanthopterygii</taxon>
        <taxon>Salmoniformes</taxon>
        <taxon>Salmonidae</taxon>
        <taxon>Coregoninae</taxon>
        <taxon>Coregonus</taxon>
    </lineage>
</organism>
<protein>
    <submittedName>
        <fullName evidence="1">Uncharacterized protein</fullName>
    </submittedName>
</protein>
<reference evidence="1 2" key="1">
    <citation type="submission" date="2021-04" db="EMBL/GenBank/DDBJ databases">
        <authorList>
            <person name="De Guttry C."/>
            <person name="Zahm M."/>
            <person name="Klopp C."/>
            <person name="Cabau C."/>
            <person name="Louis A."/>
            <person name="Berthelot C."/>
            <person name="Parey E."/>
            <person name="Roest Crollius H."/>
            <person name="Montfort J."/>
            <person name="Robinson-Rechavi M."/>
            <person name="Bucao C."/>
            <person name="Bouchez O."/>
            <person name="Gislard M."/>
            <person name="Lluch J."/>
            <person name="Milhes M."/>
            <person name="Lampietro C."/>
            <person name="Lopez Roques C."/>
            <person name="Donnadieu C."/>
            <person name="Braasch I."/>
            <person name="Desvignes T."/>
            <person name="Postlethwait J."/>
            <person name="Bobe J."/>
            <person name="Wedekind C."/>
            <person name="Guiguen Y."/>
        </authorList>
    </citation>
    <scope>NUCLEOTIDE SEQUENCE [LARGE SCALE GENOMIC DNA]</scope>
    <source>
        <strain evidence="1">Cs_M1</strain>
        <tissue evidence="1">Blood</tissue>
    </source>
</reference>
<evidence type="ECO:0000313" key="1">
    <source>
        <dbReference type="EMBL" id="KAK6325018.1"/>
    </source>
</evidence>
<dbReference type="AlphaFoldDB" id="A0AAN8M5Q0"/>
<dbReference type="Proteomes" id="UP001356427">
    <property type="component" value="Unassembled WGS sequence"/>
</dbReference>
<gene>
    <name evidence="1" type="ORF">J4Q44_G00043600</name>
</gene>
<comment type="caution">
    <text evidence="1">The sequence shown here is derived from an EMBL/GenBank/DDBJ whole genome shotgun (WGS) entry which is preliminary data.</text>
</comment>
<accession>A0AAN8M5Q0</accession>
<keyword evidence="2" id="KW-1185">Reference proteome</keyword>